<keyword evidence="3" id="KW-0813">Transport</keyword>
<feature type="transmembrane region" description="Helical" evidence="7">
    <location>
        <begin position="356"/>
        <end position="381"/>
    </location>
</feature>
<protein>
    <submittedName>
        <fullName evidence="8">Equilibrative nucleoside transporter 2</fullName>
    </submittedName>
</protein>
<evidence type="ECO:0000256" key="1">
    <source>
        <dbReference type="ARBA" id="ARBA00004554"/>
    </source>
</evidence>
<name>A0AAD9F5R1_DISEL</name>
<comment type="similarity">
    <text evidence="2">Belongs to the SLC29A/ENT transporter (TC 2.A.57) family.</text>
</comment>
<keyword evidence="5 7" id="KW-1133">Transmembrane helix</keyword>
<feature type="transmembrane region" description="Helical" evidence="7">
    <location>
        <begin position="166"/>
        <end position="187"/>
    </location>
</feature>
<keyword evidence="9" id="KW-1185">Reference proteome</keyword>
<dbReference type="SUPFAM" id="SSF103473">
    <property type="entry name" value="MFS general substrate transporter"/>
    <property type="match status" value="1"/>
</dbReference>
<feature type="transmembrane region" description="Helical" evidence="7">
    <location>
        <begin position="393"/>
        <end position="416"/>
    </location>
</feature>
<dbReference type="EMBL" id="JASDAP010000020">
    <property type="protein sequence ID" value="KAK1886715.1"/>
    <property type="molecule type" value="Genomic_DNA"/>
</dbReference>
<dbReference type="InterPro" id="IPR034764">
    <property type="entry name" value="ENT1/ENT2"/>
</dbReference>
<dbReference type="GO" id="GO:0016323">
    <property type="term" value="C:basolateral plasma membrane"/>
    <property type="evidence" value="ECO:0007669"/>
    <property type="project" value="UniProtKB-SubCell"/>
</dbReference>
<dbReference type="GO" id="GO:0035344">
    <property type="term" value="P:hypoxanthine transport"/>
    <property type="evidence" value="ECO:0007669"/>
    <property type="project" value="TreeGrafter"/>
</dbReference>
<accession>A0AAD9F5R1</accession>
<proteinExistence type="inferred from homology"/>
<dbReference type="GO" id="GO:0035364">
    <property type="term" value="P:thymine transport"/>
    <property type="evidence" value="ECO:0007669"/>
    <property type="project" value="TreeGrafter"/>
</dbReference>
<dbReference type="PANTHER" id="PTHR10332:SF8">
    <property type="entry name" value="EQUILIBRATIVE NUCLEOSIDE TRANSPORTER 2"/>
    <property type="match status" value="1"/>
</dbReference>
<keyword evidence="6 7" id="KW-0472">Membrane</keyword>
<dbReference type="GO" id="GO:0015853">
    <property type="term" value="P:adenine transport"/>
    <property type="evidence" value="ECO:0007669"/>
    <property type="project" value="TreeGrafter"/>
</dbReference>
<feature type="transmembrane region" description="Helical" evidence="7">
    <location>
        <begin position="287"/>
        <end position="304"/>
    </location>
</feature>
<dbReference type="Proteomes" id="UP001228049">
    <property type="component" value="Unassembled WGS sequence"/>
</dbReference>
<evidence type="ECO:0000256" key="6">
    <source>
        <dbReference type="ARBA" id="ARBA00023136"/>
    </source>
</evidence>
<dbReference type="PIRSF" id="PIRSF016379">
    <property type="entry name" value="ENT"/>
    <property type="match status" value="1"/>
</dbReference>
<evidence type="ECO:0000313" key="9">
    <source>
        <dbReference type="Proteomes" id="UP001228049"/>
    </source>
</evidence>
<dbReference type="Pfam" id="PF01733">
    <property type="entry name" value="Nucleoside_tran"/>
    <property type="match status" value="1"/>
</dbReference>
<feature type="transmembrane region" description="Helical" evidence="7">
    <location>
        <begin position="324"/>
        <end position="344"/>
    </location>
</feature>
<evidence type="ECO:0000256" key="7">
    <source>
        <dbReference type="SAM" id="Phobius"/>
    </source>
</evidence>
<organism evidence="8 9">
    <name type="scientific">Dissostichus eleginoides</name>
    <name type="common">Patagonian toothfish</name>
    <name type="synonym">Dissostichus amissus</name>
    <dbReference type="NCBI Taxonomy" id="100907"/>
    <lineage>
        <taxon>Eukaryota</taxon>
        <taxon>Metazoa</taxon>
        <taxon>Chordata</taxon>
        <taxon>Craniata</taxon>
        <taxon>Vertebrata</taxon>
        <taxon>Euteleostomi</taxon>
        <taxon>Actinopterygii</taxon>
        <taxon>Neopterygii</taxon>
        <taxon>Teleostei</taxon>
        <taxon>Neoteleostei</taxon>
        <taxon>Acanthomorphata</taxon>
        <taxon>Eupercaria</taxon>
        <taxon>Perciformes</taxon>
        <taxon>Notothenioidei</taxon>
        <taxon>Nototheniidae</taxon>
        <taxon>Dissostichus</taxon>
    </lineage>
</organism>
<dbReference type="GO" id="GO:0015213">
    <property type="term" value="F:uridine transmembrane transporter activity"/>
    <property type="evidence" value="ECO:0007669"/>
    <property type="project" value="UniProtKB-ARBA"/>
</dbReference>
<evidence type="ECO:0000313" key="8">
    <source>
        <dbReference type="EMBL" id="KAK1886715.1"/>
    </source>
</evidence>
<evidence type="ECO:0000256" key="2">
    <source>
        <dbReference type="ARBA" id="ARBA00007965"/>
    </source>
</evidence>
<dbReference type="NCBIfam" id="TIGR00939">
    <property type="entry name" value="2a57"/>
    <property type="match status" value="1"/>
</dbReference>
<sequence>MTTSPPADRGQAVGLIIFVLGLGTLLPWNFFLTASEYFNQRLESNITSNGSSGVAAKDYNYDSWMTLLSQLPLLLFTLLNSFLHHWVKPRLRVAFSFVVIFLLFSLNAALVRVPMQPDTFFSVTMATIWFINSSTLFMSGQGLAGLFAALAMLFSILTNADRSSAALGYFITPCVATLGTLLCFLLLPHLEFARFYLNKHQSENVETTLELCSPTDKKVLENGSKHQEANGKLFREPEEDQERASVLQVFKKIWLMAVCVTCVFAVTLSVFPVITLRVRTVYHDNPVWDNVFTCVCCFIVFNAFDLAGRGAPSLVQWPSKESPLFPVSVLSRLVFIPLLMMCNVENSNLTVLFSHDCAFVTIMALFSFTNGYLATLCMSYAPQLVRSKDCETAGSLMSFFLVLGLALGASLSFLLVKLV</sequence>
<feature type="transmembrane region" description="Helical" evidence="7">
    <location>
        <begin position="95"/>
        <end position="115"/>
    </location>
</feature>
<evidence type="ECO:0000256" key="4">
    <source>
        <dbReference type="ARBA" id="ARBA00022692"/>
    </source>
</evidence>
<feature type="transmembrane region" description="Helical" evidence="7">
    <location>
        <begin position="253"/>
        <end position="275"/>
    </location>
</feature>
<feature type="transmembrane region" description="Helical" evidence="7">
    <location>
        <begin position="64"/>
        <end position="83"/>
    </location>
</feature>
<gene>
    <name evidence="8" type="ORF">KUDE01_030430</name>
</gene>
<keyword evidence="4 7" id="KW-0812">Transmembrane</keyword>
<feature type="transmembrane region" description="Helical" evidence="7">
    <location>
        <begin position="12"/>
        <end position="31"/>
    </location>
</feature>
<dbReference type="AlphaFoldDB" id="A0AAD9F5R1"/>
<evidence type="ECO:0000256" key="5">
    <source>
        <dbReference type="ARBA" id="ARBA00022989"/>
    </source>
</evidence>
<comment type="subcellular location">
    <subcellularLocation>
        <location evidence="1">Basolateral cell membrane</location>
        <topology evidence="1">Multi-pass membrane protein</topology>
    </subcellularLocation>
</comment>
<dbReference type="InterPro" id="IPR036259">
    <property type="entry name" value="MFS_trans_sf"/>
</dbReference>
<reference evidence="8" key="1">
    <citation type="submission" date="2023-04" db="EMBL/GenBank/DDBJ databases">
        <title>Chromosome-level genome of Chaenocephalus aceratus.</title>
        <authorList>
            <person name="Park H."/>
        </authorList>
    </citation>
    <scope>NUCLEOTIDE SEQUENCE</scope>
    <source>
        <strain evidence="8">DE</strain>
        <tissue evidence="8">Muscle</tissue>
    </source>
</reference>
<comment type="caution">
    <text evidence="8">The sequence shown here is derived from an EMBL/GenBank/DDBJ whole genome shotgun (WGS) entry which is preliminary data.</text>
</comment>
<dbReference type="GO" id="GO:0015854">
    <property type="term" value="P:guanine transport"/>
    <property type="evidence" value="ECO:0007669"/>
    <property type="project" value="TreeGrafter"/>
</dbReference>
<dbReference type="InterPro" id="IPR002259">
    <property type="entry name" value="Eqnu_transpt"/>
</dbReference>
<dbReference type="PRINTS" id="PR01130">
    <property type="entry name" value="DERENTRNSPRT"/>
</dbReference>
<dbReference type="Gene3D" id="1.20.1250.20">
    <property type="entry name" value="MFS general substrate transporter like domains"/>
    <property type="match status" value="1"/>
</dbReference>
<feature type="transmembrane region" description="Helical" evidence="7">
    <location>
        <begin position="127"/>
        <end position="154"/>
    </location>
</feature>
<dbReference type="PANTHER" id="PTHR10332">
    <property type="entry name" value="EQUILIBRATIVE NUCLEOSIDE TRANSPORTER"/>
    <property type="match status" value="1"/>
</dbReference>
<evidence type="ECO:0000256" key="3">
    <source>
        <dbReference type="ARBA" id="ARBA00022448"/>
    </source>
</evidence>